<gene>
    <name evidence="2" type="ORF">PAC_02099</name>
</gene>
<proteinExistence type="predicted"/>
<keyword evidence="3" id="KW-1185">Reference proteome</keyword>
<evidence type="ECO:0008006" key="4">
    <source>
        <dbReference type="Google" id="ProtNLM"/>
    </source>
</evidence>
<reference evidence="2 3" key="1">
    <citation type="submission" date="2016-03" db="EMBL/GenBank/DDBJ databases">
        <authorList>
            <person name="Ploux O."/>
        </authorList>
    </citation>
    <scope>NUCLEOTIDE SEQUENCE [LARGE SCALE GENOMIC DNA]</scope>
    <source>
        <strain evidence="2 3">UAMH 11012</strain>
    </source>
</reference>
<accession>A0A1L7WHG9</accession>
<organism evidence="2 3">
    <name type="scientific">Phialocephala subalpina</name>
    <dbReference type="NCBI Taxonomy" id="576137"/>
    <lineage>
        <taxon>Eukaryota</taxon>
        <taxon>Fungi</taxon>
        <taxon>Dikarya</taxon>
        <taxon>Ascomycota</taxon>
        <taxon>Pezizomycotina</taxon>
        <taxon>Leotiomycetes</taxon>
        <taxon>Helotiales</taxon>
        <taxon>Mollisiaceae</taxon>
        <taxon>Phialocephala</taxon>
        <taxon>Phialocephala fortinii species complex</taxon>
    </lineage>
</organism>
<feature type="signal peptide" evidence="1">
    <location>
        <begin position="1"/>
        <end position="18"/>
    </location>
</feature>
<name>A0A1L7WHG9_9HELO</name>
<keyword evidence="1" id="KW-0732">Signal</keyword>
<sequence>MQFLTTLISVLLAGAVAAAPATNAEQKRDCSCTAADYHTKYYNCMLPYWGQSDENSYEVSCANTVASECGYCGVLYWKN</sequence>
<evidence type="ECO:0000313" key="3">
    <source>
        <dbReference type="Proteomes" id="UP000184330"/>
    </source>
</evidence>
<feature type="chain" id="PRO_5013313002" description="Small secreted protein" evidence="1">
    <location>
        <begin position="19"/>
        <end position="79"/>
    </location>
</feature>
<evidence type="ECO:0000256" key="1">
    <source>
        <dbReference type="SAM" id="SignalP"/>
    </source>
</evidence>
<dbReference type="Proteomes" id="UP000184330">
    <property type="component" value="Unassembled WGS sequence"/>
</dbReference>
<dbReference type="EMBL" id="FJOG01000002">
    <property type="protein sequence ID" value="CZR52222.1"/>
    <property type="molecule type" value="Genomic_DNA"/>
</dbReference>
<protein>
    <recommendedName>
        <fullName evidence="4">Small secreted protein</fullName>
    </recommendedName>
</protein>
<dbReference type="OrthoDB" id="10300578at2759"/>
<evidence type="ECO:0000313" key="2">
    <source>
        <dbReference type="EMBL" id="CZR52222.1"/>
    </source>
</evidence>
<dbReference type="AlphaFoldDB" id="A0A1L7WHG9"/>